<dbReference type="EMBL" id="CP043505">
    <property type="protein sequence ID" value="QEO15057.1"/>
    <property type="molecule type" value="Genomic_DNA"/>
</dbReference>
<keyword evidence="1" id="KW-0812">Transmembrane</keyword>
<dbReference type="AlphaFoldDB" id="A0A5C1YJ09"/>
<evidence type="ECO:0000313" key="3">
    <source>
        <dbReference type="Proteomes" id="UP000324678"/>
    </source>
</evidence>
<feature type="transmembrane region" description="Helical" evidence="1">
    <location>
        <begin position="104"/>
        <end position="124"/>
    </location>
</feature>
<evidence type="ECO:0000256" key="1">
    <source>
        <dbReference type="SAM" id="Phobius"/>
    </source>
</evidence>
<reference evidence="2 3" key="1">
    <citation type="submission" date="2019-09" db="EMBL/GenBank/DDBJ databases">
        <title>Genome sequencing of strain KACC 19306.</title>
        <authorList>
            <person name="Heo J."/>
            <person name="Kim S.-J."/>
            <person name="Kim J.-S."/>
            <person name="Hong S.-B."/>
            <person name="Kwon S.-W."/>
        </authorList>
    </citation>
    <scope>NUCLEOTIDE SEQUENCE [LARGE SCALE GENOMIC DNA]</scope>
    <source>
        <strain evidence="2 3">KACC 19306</strain>
    </source>
</reference>
<feature type="transmembrane region" description="Helical" evidence="1">
    <location>
        <begin position="299"/>
        <end position="322"/>
    </location>
</feature>
<keyword evidence="1" id="KW-0472">Membrane</keyword>
<gene>
    <name evidence="2" type="ORF">FLP10_12000</name>
</gene>
<feature type="transmembrane region" description="Helical" evidence="1">
    <location>
        <begin position="252"/>
        <end position="271"/>
    </location>
</feature>
<feature type="transmembrane region" description="Helical" evidence="1">
    <location>
        <begin position="200"/>
        <end position="224"/>
    </location>
</feature>
<dbReference type="RefSeq" id="WP_149161076.1">
    <property type="nucleotide sequence ID" value="NZ_CP043505.1"/>
</dbReference>
<name>A0A5C1YJ09_9MICO</name>
<evidence type="ECO:0000313" key="2">
    <source>
        <dbReference type="EMBL" id="QEO15057.1"/>
    </source>
</evidence>
<dbReference type="Proteomes" id="UP000324678">
    <property type="component" value="Chromosome"/>
</dbReference>
<sequence>MPYDRIASLSPFDFLTFAFSLPLFSLVVAAVVTGIVLIVARAREDRRQRTPMTSLAVESVAVGYRREHLAVGIGAILVIVGFAIENVVRGYMLNLVDIVEWWQYATPVFVATLSLTVALVLIVFRGSAPPEQPVLSVARRTWTTFIPRAGLLGASVTLAVLLTTTIAAGMASSADDRGRYIYVEIAVPNEEAIGPLRPWFYGWSFGVPVLVCAAALVVVAWATLRANAIRSFRRPETVSAEQAARVQIASGVVRIATGGMLLALAGAWRFIGRSGSFSQLTVGDAQGETYEASWRYSEFAAAGGLLAPALEITAFILLLLVASRIGRSTSRHRTAAPVEHLPNPEAVR</sequence>
<feature type="transmembrane region" description="Helical" evidence="1">
    <location>
        <begin position="14"/>
        <end position="40"/>
    </location>
</feature>
<dbReference type="OrthoDB" id="5067075at2"/>
<accession>A0A5C1YJ09</accession>
<proteinExistence type="predicted"/>
<feature type="transmembrane region" description="Helical" evidence="1">
    <location>
        <begin position="145"/>
        <end position="170"/>
    </location>
</feature>
<dbReference type="KEGG" id="ail:FLP10_12000"/>
<organism evidence="2 3">
    <name type="scientific">Agromyces intestinalis</name>
    <dbReference type="NCBI Taxonomy" id="2592652"/>
    <lineage>
        <taxon>Bacteria</taxon>
        <taxon>Bacillati</taxon>
        <taxon>Actinomycetota</taxon>
        <taxon>Actinomycetes</taxon>
        <taxon>Micrococcales</taxon>
        <taxon>Microbacteriaceae</taxon>
        <taxon>Agromyces</taxon>
    </lineage>
</organism>
<protein>
    <submittedName>
        <fullName evidence="2">Uncharacterized protein</fullName>
    </submittedName>
</protein>
<keyword evidence="1" id="KW-1133">Transmembrane helix</keyword>
<keyword evidence="3" id="KW-1185">Reference proteome</keyword>
<feature type="transmembrane region" description="Helical" evidence="1">
    <location>
        <begin position="69"/>
        <end position="92"/>
    </location>
</feature>